<feature type="compositionally biased region" description="Polar residues" evidence="1">
    <location>
        <begin position="242"/>
        <end position="255"/>
    </location>
</feature>
<gene>
    <name evidence="2" type="ORF">J2I46_09375</name>
</gene>
<evidence type="ECO:0000256" key="1">
    <source>
        <dbReference type="SAM" id="MobiDB-lite"/>
    </source>
</evidence>
<proteinExistence type="predicted"/>
<dbReference type="NCBIfam" id="TIGR01200">
    <property type="entry name" value="GLPGLI"/>
    <property type="match status" value="1"/>
</dbReference>
<dbReference type="RefSeq" id="WP_207328739.1">
    <property type="nucleotide sequence ID" value="NZ_JAFMYW010000002.1"/>
</dbReference>
<comment type="caution">
    <text evidence="2">The sequence shown here is derived from an EMBL/GenBank/DDBJ whole genome shotgun (WGS) entry which is preliminary data.</text>
</comment>
<feature type="compositionally biased region" description="Basic and acidic residues" evidence="1">
    <location>
        <begin position="262"/>
        <end position="272"/>
    </location>
</feature>
<dbReference type="Proteomes" id="UP000664628">
    <property type="component" value="Unassembled WGS sequence"/>
</dbReference>
<feature type="region of interest" description="Disordered" evidence="1">
    <location>
        <begin position="242"/>
        <end position="272"/>
    </location>
</feature>
<organism evidence="2 3">
    <name type="scientific">Fibrella forsythiae</name>
    <dbReference type="NCBI Taxonomy" id="2817061"/>
    <lineage>
        <taxon>Bacteria</taxon>
        <taxon>Pseudomonadati</taxon>
        <taxon>Bacteroidota</taxon>
        <taxon>Cytophagia</taxon>
        <taxon>Cytophagales</taxon>
        <taxon>Spirosomataceae</taxon>
        <taxon>Fibrella</taxon>
    </lineage>
</organism>
<evidence type="ECO:0000313" key="2">
    <source>
        <dbReference type="EMBL" id="MBO0948790.1"/>
    </source>
</evidence>
<evidence type="ECO:0000313" key="3">
    <source>
        <dbReference type="Proteomes" id="UP000664628"/>
    </source>
</evidence>
<protein>
    <submittedName>
        <fullName evidence="2">GLPGLI family protein</fullName>
    </submittedName>
</protein>
<reference evidence="2 3" key="1">
    <citation type="submission" date="2021-03" db="EMBL/GenBank/DDBJ databases">
        <title>Fibrella sp. HMF5405 genome sequencing and assembly.</title>
        <authorList>
            <person name="Kang H."/>
            <person name="Kim H."/>
            <person name="Bae S."/>
            <person name="Joh K."/>
        </authorList>
    </citation>
    <scope>NUCLEOTIDE SEQUENCE [LARGE SCALE GENOMIC DNA]</scope>
    <source>
        <strain evidence="2 3">HMF5405</strain>
    </source>
</reference>
<name>A0ABS3JFL5_9BACT</name>
<dbReference type="EMBL" id="JAFMYW010000002">
    <property type="protein sequence ID" value="MBO0948790.1"/>
    <property type="molecule type" value="Genomic_DNA"/>
</dbReference>
<dbReference type="InterPro" id="IPR005901">
    <property type="entry name" value="GLPGLI"/>
</dbReference>
<keyword evidence="3" id="KW-1185">Reference proteome</keyword>
<sequence>MTFLYLLAFVQVVLNEPNYKATYKLTHCADSTNLEQKSSEYFSLILTDGRSVYASESFLKRNSVSILVKNGLLSEGELMANSRNRFTTKFPQFISKAYSDNTVRVFETIGLIPYKYYVKEKMDWTITQDKSIISGYTCTKAITNYAGRQYEAWFTSEVPIPDGPYLFRGLPGLIIKINDTRNHYTFTMVSLKKTGDQVIEVPTYRKQQPIEIEQTKAFILREECRKDPIGCITRATGSSPTDLLFTPNGSSQSVPAASYANRKRDNNPLELR</sequence>
<dbReference type="Pfam" id="PF09697">
    <property type="entry name" value="Porph_ging"/>
    <property type="match status" value="1"/>
</dbReference>
<accession>A0ABS3JFL5</accession>